<keyword evidence="2" id="KW-1185">Reference proteome</keyword>
<gene>
    <name evidence="1" type="ORF">KK083_15020</name>
</gene>
<dbReference type="EMBL" id="JAHESF010000013">
    <property type="protein sequence ID" value="MBT1698202.1"/>
    <property type="molecule type" value="Genomic_DNA"/>
</dbReference>
<evidence type="ECO:0000313" key="2">
    <source>
        <dbReference type="Proteomes" id="UP001319200"/>
    </source>
</evidence>
<dbReference type="SUPFAM" id="SSF158446">
    <property type="entry name" value="IVS-encoded protein-like"/>
    <property type="match status" value="1"/>
</dbReference>
<dbReference type="Pfam" id="PF05635">
    <property type="entry name" value="23S_rRNA_IVP"/>
    <property type="match status" value="1"/>
</dbReference>
<reference evidence="1 2" key="1">
    <citation type="submission" date="2021-05" db="EMBL/GenBank/DDBJ databases">
        <title>A Polyphasic approach of four new species of the genus Ohtaekwangia: Ohtaekwangia histidinii sp. nov., Ohtaekwangia cretensis sp. nov., Ohtaekwangia indiensis sp. nov., Ohtaekwangia reichenbachii sp. nov. from diverse environment.</title>
        <authorList>
            <person name="Octaviana S."/>
        </authorList>
    </citation>
    <scope>NUCLEOTIDE SEQUENCE [LARGE SCALE GENOMIC DNA]</scope>
    <source>
        <strain evidence="1 2">PWU4</strain>
    </source>
</reference>
<proteinExistence type="predicted"/>
<organism evidence="1 2">
    <name type="scientific">Chryseosolibacter histidini</name>
    <dbReference type="NCBI Taxonomy" id="2782349"/>
    <lineage>
        <taxon>Bacteria</taxon>
        <taxon>Pseudomonadati</taxon>
        <taxon>Bacteroidota</taxon>
        <taxon>Cytophagia</taxon>
        <taxon>Cytophagales</taxon>
        <taxon>Chryseotaleaceae</taxon>
        <taxon>Chryseosolibacter</taxon>
    </lineage>
</organism>
<dbReference type="InterPro" id="IPR036583">
    <property type="entry name" value="23S_rRNA_IVS_sf"/>
</dbReference>
<dbReference type="PANTHER" id="PTHR38471:SF2">
    <property type="entry name" value="FOUR HELIX BUNDLE PROTEIN"/>
    <property type="match status" value="1"/>
</dbReference>
<dbReference type="InterPro" id="IPR012657">
    <property type="entry name" value="23S_rRNA-intervening_sequence"/>
</dbReference>
<accession>A0AAP2DNN5</accession>
<dbReference type="NCBIfam" id="TIGR02436">
    <property type="entry name" value="four helix bundle protein"/>
    <property type="match status" value="1"/>
</dbReference>
<dbReference type="CDD" id="cd16377">
    <property type="entry name" value="23S_rRNA_IVP_like"/>
    <property type="match status" value="1"/>
</dbReference>
<protein>
    <submittedName>
        <fullName evidence="1">Four helix bundle protein</fullName>
    </submittedName>
</protein>
<evidence type="ECO:0000313" key="1">
    <source>
        <dbReference type="EMBL" id="MBT1698202.1"/>
    </source>
</evidence>
<dbReference type="RefSeq" id="WP_254164128.1">
    <property type="nucleotide sequence ID" value="NZ_JAHESF010000013.1"/>
</dbReference>
<dbReference type="Gene3D" id="1.20.1440.60">
    <property type="entry name" value="23S rRNA-intervening sequence"/>
    <property type="match status" value="1"/>
</dbReference>
<comment type="caution">
    <text evidence="1">The sequence shown here is derived from an EMBL/GenBank/DDBJ whole genome shotgun (WGS) entry which is preliminary data.</text>
</comment>
<sequence length="118" mass="13353">MKNFKKLKIWQKGMEIVFRTYQLAKQLPSVEKYGLTIQITKAAVSIPSNIAEGSAKTSKKDYKNYLETSLGSAYELETQVLIIEMLGYGDKDIVSNLLKDVDEEQKMIHSFIKTVGDS</sequence>
<dbReference type="Proteomes" id="UP001319200">
    <property type="component" value="Unassembled WGS sequence"/>
</dbReference>
<dbReference type="PANTHER" id="PTHR38471">
    <property type="entry name" value="FOUR HELIX BUNDLE PROTEIN"/>
    <property type="match status" value="1"/>
</dbReference>
<name>A0AAP2DNN5_9BACT</name>
<dbReference type="AlphaFoldDB" id="A0AAP2DNN5"/>